<dbReference type="EMBL" id="JAVXUO010002684">
    <property type="protein sequence ID" value="KAK2970614.1"/>
    <property type="molecule type" value="Genomic_DNA"/>
</dbReference>
<gene>
    <name evidence="3" type="ORF">RJ640_013489</name>
</gene>
<evidence type="ECO:0000259" key="2">
    <source>
        <dbReference type="Pfam" id="PF03732"/>
    </source>
</evidence>
<dbReference type="Pfam" id="PF03732">
    <property type="entry name" value="Retrotrans_gag"/>
    <property type="match status" value="1"/>
</dbReference>
<organism evidence="3 4">
    <name type="scientific">Escallonia rubra</name>
    <dbReference type="NCBI Taxonomy" id="112253"/>
    <lineage>
        <taxon>Eukaryota</taxon>
        <taxon>Viridiplantae</taxon>
        <taxon>Streptophyta</taxon>
        <taxon>Embryophyta</taxon>
        <taxon>Tracheophyta</taxon>
        <taxon>Spermatophyta</taxon>
        <taxon>Magnoliopsida</taxon>
        <taxon>eudicotyledons</taxon>
        <taxon>Gunneridae</taxon>
        <taxon>Pentapetalae</taxon>
        <taxon>asterids</taxon>
        <taxon>campanulids</taxon>
        <taxon>Escalloniales</taxon>
        <taxon>Escalloniaceae</taxon>
        <taxon>Escallonia</taxon>
    </lineage>
</organism>
<dbReference type="Proteomes" id="UP001187471">
    <property type="component" value="Unassembled WGS sequence"/>
</dbReference>
<proteinExistence type="predicted"/>
<feature type="region of interest" description="Disordered" evidence="1">
    <location>
        <begin position="80"/>
        <end position="104"/>
    </location>
</feature>
<evidence type="ECO:0000256" key="1">
    <source>
        <dbReference type="SAM" id="MobiDB-lite"/>
    </source>
</evidence>
<dbReference type="AlphaFoldDB" id="A0AA88QSA4"/>
<keyword evidence="4" id="KW-1185">Reference proteome</keyword>
<reference evidence="3" key="1">
    <citation type="submission" date="2022-12" db="EMBL/GenBank/DDBJ databases">
        <title>Draft genome assemblies for two species of Escallonia (Escalloniales).</title>
        <authorList>
            <person name="Chanderbali A."/>
            <person name="Dervinis C."/>
            <person name="Anghel I."/>
            <person name="Soltis D."/>
            <person name="Soltis P."/>
            <person name="Zapata F."/>
        </authorList>
    </citation>
    <scope>NUCLEOTIDE SEQUENCE</scope>
    <source>
        <strain evidence="3">UCBG92.1500</strain>
        <tissue evidence="3">Leaf</tissue>
    </source>
</reference>
<protein>
    <recommendedName>
        <fullName evidence="2">Retrotransposon gag domain-containing protein</fullName>
    </recommendedName>
</protein>
<name>A0AA88QSA4_9ASTE</name>
<accession>A0AA88QSA4</accession>
<evidence type="ECO:0000313" key="4">
    <source>
        <dbReference type="Proteomes" id="UP001187471"/>
    </source>
</evidence>
<sequence length="276" mass="32432">MVGHAQKINKQQLDEHVSLMEAQFSDHFGAIDDQLAEMRETISDIPELKSSIDQLRVEMSYVRQTLSELRTMMQQLMATRGGDVGESSGSKQYRHSRGGEGSHREYQQVTNGNLFTKLPKIEFSKFIGENSYGWVRKAEKYSEFNLMEKNLKVNFASVHFEGQAEYWFSTYIRPRGRLYWPEFVRDLHARFAKLLKESVLGEFRKLRQTGSVEQYYNEFETLRSILVNEGGRFDESYFTQNFVSGLRYEIRLEIEKFDLYDLSRAIFLARNKRPAY</sequence>
<evidence type="ECO:0000313" key="3">
    <source>
        <dbReference type="EMBL" id="KAK2970614.1"/>
    </source>
</evidence>
<feature type="domain" description="Retrotransposon gag" evidence="2">
    <location>
        <begin position="155"/>
        <end position="247"/>
    </location>
</feature>
<comment type="caution">
    <text evidence="3">The sequence shown here is derived from an EMBL/GenBank/DDBJ whole genome shotgun (WGS) entry which is preliminary data.</text>
</comment>
<dbReference type="InterPro" id="IPR005162">
    <property type="entry name" value="Retrotrans_gag_dom"/>
</dbReference>